<gene>
    <name evidence="3" type="ORF">CC78DRAFT_160888</name>
</gene>
<evidence type="ECO:0000313" key="3">
    <source>
        <dbReference type="EMBL" id="KAF2266170.1"/>
    </source>
</evidence>
<name>A0A9P4KGU5_9PLEO</name>
<feature type="compositionally biased region" description="Polar residues" evidence="1">
    <location>
        <begin position="22"/>
        <end position="43"/>
    </location>
</feature>
<reference evidence="4" key="1">
    <citation type="journal article" date="2020" name="Stud. Mycol.">
        <title>101 Dothideomycetes genomes: A test case for predicting lifestyles and emergence of pathogens.</title>
        <authorList>
            <person name="Haridas S."/>
            <person name="Albert R."/>
            <person name="Binder M."/>
            <person name="Bloem J."/>
            <person name="LaButti K."/>
            <person name="Salamov A."/>
            <person name="Andreopoulos B."/>
            <person name="Baker S."/>
            <person name="Barry K."/>
            <person name="Bills G."/>
            <person name="Bluhm B."/>
            <person name="Cannon C."/>
            <person name="Castanera R."/>
            <person name="Culley D."/>
            <person name="Daum C."/>
            <person name="Ezra D."/>
            <person name="Gonzalez J."/>
            <person name="Henrissat B."/>
            <person name="Kuo A."/>
            <person name="Liang C."/>
            <person name="Lipzen A."/>
            <person name="Lutzoni F."/>
            <person name="Magnuson J."/>
            <person name="Mondo S."/>
            <person name="Nolan M."/>
            <person name="Ohm R."/>
            <person name="Pangilinan J."/>
            <person name="Park H.-J."/>
            <person name="Ramirez L."/>
            <person name="Alfaro M."/>
            <person name="Sun H."/>
            <person name="Tritt A."/>
            <person name="Yoshinaga Y."/>
            <person name="Zwiers L.-H."/>
            <person name="Turgeon B."/>
            <person name="Goodwin S."/>
            <person name="Spatafora J."/>
            <person name="Crous P."/>
            <person name="Grigoriev I."/>
        </authorList>
    </citation>
    <scope>NUCLEOTIDE SEQUENCE [LARGE SCALE GENOMIC DNA]</scope>
    <source>
        <strain evidence="4">CBS 304.66</strain>
    </source>
</reference>
<dbReference type="AlphaFoldDB" id="A0A9P4KGU5"/>
<evidence type="ECO:0000256" key="1">
    <source>
        <dbReference type="SAM" id="MobiDB-lite"/>
    </source>
</evidence>
<proteinExistence type="predicted"/>
<keyword evidence="2" id="KW-1133">Transmembrane helix</keyword>
<organism evidence="3 4">
    <name type="scientific">Lojkania enalia</name>
    <dbReference type="NCBI Taxonomy" id="147567"/>
    <lineage>
        <taxon>Eukaryota</taxon>
        <taxon>Fungi</taxon>
        <taxon>Dikarya</taxon>
        <taxon>Ascomycota</taxon>
        <taxon>Pezizomycotina</taxon>
        <taxon>Dothideomycetes</taxon>
        <taxon>Pleosporomycetidae</taxon>
        <taxon>Pleosporales</taxon>
        <taxon>Pleosporales incertae sedis</taxon>
        <taxon>Lojkania</taxon>
    </lineage>
</organism>
<evidence type="ECO:0000313" key="4">
    <source>
        <dbReference type="Proteomes" id="UP000800093"/>
    </source>
</evidence>
<keyword evidence="4" id="KW-1185">Reference proteome</keyword>
<feature type="transmembrane region" description="Helical" evidence="2">
    <location>
        <begin position="597"/>
        <end position="623"/>
    </location>
</feature>
<feature type="compositionally biased region" description="Basic and acidic residues" evidence="1">
    <location>
        <begin position="8"/>
        <end position="18"/>
    </location>
</feature>
<keyword evidence="2" id="KW-0472">Membrane</keyword>
<accession>A0A9P4KGU5</accession>
<feature type="transmembrane region" description="Helical" evidence="2">
    <location>
        <begin position="124"/>
        <end position="151"/>
    </location>
</feature>
<dbReference type="EMBL" id="ML986600">
    <property type="protein sequence ID" value="KAF2266170.1"/>
    <property type="molecule type" value="Genomic_DNA"/>
</dbReference>
<feature type="transmembrane region" description="Helical" evidence="2">
    <location>
        <begin position="63"/>
        <end position="86"/>
    </location>
</feature>
<keyword evidence="2" id="KW-0812">Transmembrane</keyword>
<feature type="transmembrane region" description="Helical" evidence="2">
    <location>
        <begin position="215"/>
        <end position="236"/>
    </location>
</feature>
<sequence length="693" mass="75974">MTMGSTSSEKDITSKKLEAVATHSSNGENASQKAKPQDLEANSSSLAPVRRRWISWRPHTSKIILACSLIVIPITTFTIALLWIVFTNLLGKTDCPYPDLCPGSDLLNTTSNGVYYIDYSATRLAFLASLSSSISFSLVNILMAIYGYLIARQLLGYSENKGNERLLPSPYQTSILIRVLNAEILTLYDLITERIKDVFWRRERSGERKQKSPRILRSSILVFLLCILVSILIQAADTYLHITADSVEIIQIRTEDAPSNHLSRGLAPWCTSRPTEGTQANNNFWSCGLILDVASDGVTLANSTEIVAITSDLSNRSSILPFTDHDGIHYAVVAPANLDPSMDFKASSFGVSTQCSPIQADACDVGQQVMTEDGAAGTWSIDCTKERAGFDLEGNLTGYTFGYDYTYLDHHKYLLEGIPFHTPALRGEANNHELMASIKTEEVNDVFRNPWHWIGVPKYEDAADHYSEQYQKDPNIIRRSGMLDLVILNCNTTVYDVEYTVLGGLVTSMSKQKSNGSIAGISSMSSMATANFLMPAISKATASANFLQKSPQEFIDYWVSEMTSVLALPIATQTSPRPSELVQRRVSKLVTKMPISALWILVTANMAFAVLGLVLAILALVATSPNVHQVQARLGVAGLAAALFEKTHSERVVRSDTDLFAENVGDESGFVKKVGVRRTDTGGSAFTVSDIKV</sequence>
<dbReference type="OrthoDB" id="3344043at2759"/>
<evidence type="ECO:0000256" key="2">
    <source>
        <dbReference type="SAM" id="Phobius"/>
    </source>
</evidence>
<protein>
    <submittedName>
        <fullName evidence="3">Uncharacterized protein</fullName>
    </submittedName>
</protein>
<dbReference type="Proteomes" id="UP000800093">
    <property type="component" value="Unassembled WGS sequence"/>
</dbReference>
<feature type="region of interest" description="Disordered" evidence="1">
    <location>
        <begin position="1"/>
        <end position="43"/>
    </location>
</feature>
<comment type="caution">
    <text evidence="3">The sequence shown here is derived from an EMBL/GenBank/DDBJ whole genome shotgun (WGS) entry which is preliminary data.</text>
</comment>